<comment type="caution">
    <text evidence="1">The sequence shown here is derived from an EMBL/GenBank/DDBJ whole genome shotgun (WGS) entry which is preliminary data.</text>
</comment>
<accession>A0A0R3CRB6</accession>
<protein>
    <submittedName>
        <fullName evidence="1">Uncharacterized protein</fullName>
    </submittedName>
</protein>
<dbReference type="EMBL" id="LJYF01000019">
    <property type="protein sequence ID" value="KRP98716.1"/>
    <property type="molecule type" value="Genomic_DNA"/>
</dbReference>
<name>A0A0R3CRB6_9BRAD</name>
<evidence type="ECO:0000313" key="2">
    <source>
        <dbReference type="Proteomes" id="UP000051380"/>
    </source>
</evidence>
<proteinExistence type="predicted"/>
<dbReference type="AlphaFoldDB" id="A0A0R3CRB6"/>
<evidence type="ECO:0000313" key="1">
    <source>
        <dbReference type="EMBL" id="KRP98716.1"/>
    </source>
</evidence>
<dbReference type="Proteomes" id="UP000051380">
    <property type="component" value="Unassembled WGS sequence"/>
</dbReference>
<organism evidence="1 2">
    <name type="scientific">Bradyrhizobium yuanmingense</name>
    <dbReference type="NCBI Taxonomy" id="108015"/>
    <lineage>
        <taxon>Bacteria</taxon>
        <taxon>Pseudomonadati</taxon>
        <taxon>Pseudomonadota</taxon>
        <taxon>Alphaproteobacteria</taxon>
        <taxon>Hyphomicrobiales</taxon>
        <taxon>Nitrobacteraceae</taxon>
        <taxon>Bradyrhizobium</taxon>
    </lineage>
</organism>
<sequence length="81" mass="8897">MSRYVNSSSKELILCTAKKIKHPLYVFRFCRHKSGAIAIDQEPAHDAQSNPARASGHKRNAPVALVTGFSGFSMIRVPQTA</sequence>
<reference evidence="1 2" key="1">
    <citation type="submission" date="2015-09" db="EMBL/GenBank/DDBJ databases">
        <title>Draft Genome Sequence of the Strain BR 3267 (Bradyrhizobium yuanmingense) recommended as inoculant for cowpea in Brazil.</title>
        <authorList>
            <person name="Simoes-Araujo J.L."/>
            <person name="Zilli J.E."/>
        </authorList>
    </citation>
    <scope>NUCLEOTIDE SEQUENCE [LARGE SCALE GENOMIC DNA]</scope>
    <source>
        <strain evidence="1 2">BR3267</strain>
    </source>
</reference>
<gene>
    <name evidence="1" type="ORF">AOQ72_16935</name>
</gene>